<accession>X1JCR8</accession>
<reference evidence="1" key="1">
    <citation type="journal article" date="2014" name="Front. Microbiol.">
        <title>High frequency of phylogenetically diverse reductive dehalogenase-homologous genes in deep subseafloor sedimentary metagenomes.</title>
        <authorList>
            <person name="Kawai M."/>
            <person name="Futagami T."/>
            <person name="Toyoda A."/>
            <person name="Takaki Y."/>
            <person name="Nishi S."/>
            <person name="Hori S."/>
            <person name="Arai W."/>
            <person name="Tsubouchi T."/>
            <person name="Morono Y."/>
            <person name="Uchiyama I."/>
            <person name="Ito T."/>
            <person name="Fujiyama A."/>
            <person name="Inagaki F."/>
            <person name="Takami H."/>
        </authorList>
    </citation>
    <scope>NUCLEOTIDE SEQUENCE</scope>
    <source>
        <strain evidence="1">Expedition CK06-06</strain>
    </source>
</reference>
<gene>
    <name evidence="1" type="ORF">S06H3_00329</name>
</gene>
<dbReference type="EMBL" id="BARV01000055">
    <property type="protein sequence ID" value="GAH92481.1"/>
    <property type="molecule type" value="Genomic_DNA"/>
</dbReference>
<protein>
    <submittedName>
        <fullName evidence="1">Uncharacterized protein</fullName>
    </submittedName>
</protein>
<comment type="caution">
    <text evidence="1">The sequence shown here is derived from an EMBL/GenBank/DDBJ whole genome shotgun (WGS) entry which is preliminary data.</text>
</comment>
<organism evidence="1">
    <name type="scientific">marine sediment metagenome</name>
    <dbReference type="NCBI Taxonomy" id="412755"/>
    <lineage>
        <taxon>unclassified sequences</taxon>
        <taxon>metagenomes</taxon>
        <taxon>ecological metagenomes</taxon>
    </lineage>
</organism>
<name>X1JCR8_9ZZZZ</name>
<proteinExistence type="predicted"/>
<dbReference type="AlphaFoldDB" id="X1JCR8"/>
<sequence length="127" mass="14741">MSEQQRPPIPYDTAPDYPTYDQAEAYADDFRTGAEGAYAKDESWARYWQSSYLDILTTQLQANIYTVIALPPAGFEVAHASDIESYEHFRGWILQYDPETELWSVLVSSEEVGIEEFKRLRREYKEG</sequence>
<evidence type="ECO:0000313" key="1">
    <source>
        <dbReference type="EMBL" id="GAH92481.1"/>
    </source>
</evidence>